<gene>
    <name evidence="4" type="ORF">H8B06_01920</name>
</gene>
<feature type="transmembrane region" description="Helical" evidence="2">
    <location>
        <begin position="6"/>
        <end position="27"/>
    </location>
</feature>
<protein>
    <submittedName>
        <fullName evidence="4">Prolyl oligopeptidase family serine peptidase</fullName>
    </submittedName>
</protein>
<sequence>MKLFKLYLNIGMMVVINFGFFTSLSIAQEKQKVKYKYLNYLPKNYDNDTSKYPLVIYLHGGSQKGNDLEKLKVYGLPYLVDQGKEFDFIMVAPQCPDGKYWSSENWFDSLYNDVSSRYRIDKSRVYVTGISMGGYGTYIAALDHPAKIAAIVPLCGGVNDNDISRICTLKNIPILTFHGTADEEIDISETERIADSLKKCNGNITFYRLKDEGHGIQYLYETNPDIYEWLLNQRKSIDTEQIHEAQVQLDKGKT</sequence>
<evidence type="ECO:0000313" key="4">
    <source>
        <dbReference type="EMBL" id="MBD1431568.1"/>
    </source>
</evidence>
<dbReference type="Gene3D" id="3.40.50.1820">
    <property type="entry name" value="alpha/beta hydrolase"/>
    <property type="match status" value="1"/>
</dbReference>
<dbReference type="InterPro" id="IPR050955">
    <property type="entry name" value="Plant_Biomass_Hydrol_Est"/>
</dbReference>
<accession>A0ABR7YJR6</accession>
<feature type="domain" description="Phospholipase/carboxylesterase/thioesterase" evidence="3">
    <location>
        <begin position="118"/>
        <end position="217"/>
    </location>
</feature>
<keyword evidence="5" id="KW-1185">Reference proteome</keyword>
<evidence type="ECO:0000259" key="3">
    <source>
        <dbReference type="Pfam" id="PF02230"/>
    </source>
</evidence>
<dbReference type="Proteomes" id="UP000602759">
    <property type="component" value="Unassembled WGS sequence"/>
</dbReference>
<dbReference type="PANTHER" id="PTHR43037:SF1">
    <property type="entry name" value="BLL1128 PROTEIN"/>
    <property type="match status" value="1"/>
</dbReference>
<name>A0ABR7YJR6_9SPHI</name>
<keyword evidence="1" id="KW-0732">Signal</keyword>
<keyword evidence="2" id="KW-0812">Transmembrane</keyword>
<dbReference type="PANTHER" id="PTHR43037">
    <property type="entry name" value="UNNAMED PRODUCT-RELATED"/>
    <property type="match status" value="1"/>
</dbReference>
<organism evidence="4 5">
    <name type="scientific">Sphingobacterium micropteri</name>
    <dbReference type="NCBI Taxonomy" id="2763501"/>
    <lineage>
        <taxon>Bacteria</taxon>
        <taxon>Pseudomonadati</taxon>
        <taxon>Bacteroidota</taxon>
        <taxon>Sphingobacteriia</taxon>
        <taxon>Sphingobacteriales</taxon>
        <taxon>Sphingobacteriaceae</taxon>
        <taxon>Sphingobacterium</taxon>
    </lineage>
</organism>
<evidence type="ECO:0000256" key="1">
    <source>
        <dbReference type="ARBA" id="ARBA00022729"/>
    </source>
</evidence>
<comment type="caution">
    <text evidence="4">The sequence shown here is derived from an EMBL/GenBank/DDBJ whole genome shotgun (WGS) entry which is preliminary data.</text>
</comment>
<evidence type="ECO:0000313" key="5">
    <source>
        <dbReference type="Proteomes" id="UP000602759"/>
    </source>
</evidence>
<keyword evidence="2" id="KW-1133">Transmembrane helix</keyword>
<proteinExistence type="predicted"/>
<dbReference type="InterPro" id="IPR029058">
    <property type="entry name" value="AB_hydrolase_fold"/>
</dbReference>
<reference evidence="4 5" key="1">
    <citation type="submission" date="2020-08" db="EMBL/GenBank/DDBJ databases">
        <title>Sphingobacterium sp. DN00404 isolated from aquaculture water.</title>
        <authorList>
            <person name="Zhang M."/>
        </authorList>
    </citation>
    <scope>NUCLEOTIDE SEQUENCE [LARGE SCALE GENOMIC DNA]</scope>
    <source>
        <strain evidence="4 5">DN00404</strain>
    </source>
</reference>
<dbReference type="Pfam" id="PF02230">
    <property type="entry name" value="Abhydrolase_2"/>
    <property type="match status" value="1"/>
</dbReference>
<keyword evidence="2" id="KW-0472">Membrane</keyword>
<evidence type="ECO:0000256" key="2">
    <source>
        <dbReference type="SAM" id="Phobius"/>
    </source>
</evidence>
<dbReference type="SUPFAM" id="SSF53474">
    <property type="entry name" value="alpha/beta-Hydrolases"/>
    <property type="match status" value="1"/>
</dbReference>
<dbReference type="InterPro" id="IPR003140">
    <property type="entry name" value="PLipase/COase/thioEstase"/>
</dbReference>
<dbReference type="EMBL" id="JACOIK010000001">
    <property type="protein sequence ID" value="MBD1431568.1"/>
    <property type="molecule type" value="Genomic_DNA"/>
</dbReference>